<dbReference type="EMBL" id="CAJOAY010037169">
    <property type="protein sequence ID" value="CAF4462231.1"/>
    <property type="molecule type" value="Genomic_DNA"/>
</dbReference>
<proteinExistence type="predicted"/>
<name>A0A820SYM9_9BILA</name>
<accession>A0A820SYM9</accession>
<feature type="non-terminal residue" evidence="1">
    <location>
        <position position="1"/>
    </location>
</feature>
<comment type="caution">
    <text evidence="1">The sequence shown here is derived from an EMBL/GenBank/DDBJ whole genome shotgun (WGS) entry which is preliminary data.</text>
</comment>
<evidence type="ECO:0000313" key="2">
    <source>
        <dbReference type="Proteomes" id="UP000663881"/>
    </source>
</evidence>
<sequence>SHYMKRWHSLRQCPPDRNFHPETYLKKYLARFTNITIDDTISGAADAISHGPGKCH</sequence>
<dbReference type="Proteomes" id="UP000663881">
    <property type="component" value="Unassembled WGS sequence"/>
</dbReference>
<reference evidence="1" key="1">
    <citation type="submission" date="2021-02" db="EMBL/GenBank/DDBJ databases">
        <authorList>
            <person name="Nowell W R."/>
        </authorList>
    </citation>
    <scope>NUCLEOTIDE SEQUENCE</scope>
</reference>
<evidence type="ECO:0000313" key="1">
    <source>
        <dbReference type="EMBL" id="CAF4462231.1"/>
    </source>
</evidence>
<protein>
    <submittedName>
        <fullName evidence="1">Uncharacterized protein</fullName>
    </submittedName>
</protein>
<dbReference type="AlphaFoldDB" id="A0A820SYM9"/>
<organism evidence="1 2">
    <name type="scientific">Adineta steineri</name>
    <dbReference type="NCBI Taxonomy" id="433720"/>
    <lineage>
        <taxon>Eukaryota</taxon>
        <taxon>Metazoa</taxon>
        <taxon>Spiralia</taxon>
        <taxon>Gnathifera</taxon>
        <taxon>Rotifera</taxon>
        <taxon>Eurotatoria</taxon>
        <taxon>Bdelloidea</taxon>
        <taxon>Adinetida</taxon>
        <taxon>Adinetidae</taxon>
        <taxon>Adineta</taxon>
    </lineage>
</organism>
<gene>
    <name evidence="1" type="ORF">OKA104_LOCUS54764</name>
</gene>